<dbReference type="SUPFAM" id="SSF51905">
    <property type="entry name" value="FAD/NAD(P)-binding domain"/>
    <property type="match status" value="2"/>
</dbReference>
<evidence type="ECO:0000256" key="3">
    <source>
        <dbReference type="ARBA" id="ARBA00022827"/>
    </source>
</evidence>
<keyword evidence="2" id="KW-0285">Flavoprotein</keyword>
<feature type="non-terminal residue" evidence="5">
    <location>
        <position position="560"/>
    </location>
</feature>
<gene>
    <name evidence="5" type="ORF">BHQ17_28050</name>
</gene>
<dbReference type="PRINTS" id="PR00411">
    <property type="entry name" value="PNDRDTASEI"/>
</dbReference>
<sequence>MTTDAQATTPRVPVDAAELRAHLRQADPGVLVAVLAQLTGDPAVADRFGPKISHVPDPPERAGVTDPDTMEELVAAIVDGLDAPRAPDALAADDPALFTRVLPVALGSDVDDEFVALLLEQGGFQLSQPTLPRTVPIPESTTVAIVGAGLAGIITALSAADAGVNYQIFDRNDEVGGTWLTTTYPGIGVDTPSAYYSLSRDVNPDWTSYYPQGGEYQAYLVSLADKYGLREHTRFGTEVQALWWDEDRHQWQIHSVDRDGKREVSFARVVVTAAGYLNRPRWPDVPGRDSFAGTSIHSALWDPSVDLAGKRVAVIGAGCTAVQIVDACVEDVEHLTVFQRQPHWVAPRKRLSDDVPEHRRFLGRHLPYYANWHRLKSYWGTADNNYPVILRDPEWAEKNLSISPANDVLLQMCRDYINRTFGEGTELAKKVTPDFAPYGKRIVRDPGGYYAALTREHVDVEAAEPAEVNPNGIVTQDGRQIDLDVIIYATGYHLDFLSTLDIRGRDGRTLQQEWGDSPRAYRGGTVPGFPNLFINSAPNYSPGHGAGANFSMEVMAHFIV</sequence>
<organism evidence="5 6">
    <name type="scientific">Mycolicibacterium holsaticum</name>
    <dbReference type="NCBI Taxonomy" id="152142"/>
    <lineage>
        <taxon>Bacteria</taxon>
        <taxon>Bacillati</taxon>
        <taxon>Actinomycetota</taxon>
        <taxon>Actinomycetes</taxon>
        <taxon>Mycobacteriales</taxon>
        <taxon>Mycobacteriaceae</taxon>
        <taxon>Mycolicibacterium</taxon>
    </lineage>
</organism>
<evidence type="ECO:0000313" key="5">
    <source>
        <dbReference type="EMBL" id="ODQ84226.1"/>
    </source>
</evidence>
<keyword evidence="5" id="KW-0503">Monooxygenase</keyword>
<keyword evidence="3" id="KW-0274">FAD</keyword>
<dbReference type="EMBL" id="MIGZ01000313">
    <property type="protein sequence ID" value="ODQ84226.1"/>
    <property type="molecule type" value="Genomic_DNA"/>
</dbReference>
<name>A0A1E3R2S1_9MYCO</name>
<dbReference type="Pfam" id="PF00743">
    <property type="entry name" value="FMO-like"/>
    <property type="match status" value="1"/>
</dbReference>
<dbReference type="InterPro" id="IPR020946">
    <property type="entry name" value="Flavin_mOase-like"/>
</dbReference>
<comment type="similarity">
    <text evidence="1">Belongs to the FAD-binding monooxygenase family.</text>
</comment>
<proteinExistence type="inferred from homology"/>
<dbReference type="GO" id="GO:0050660">
    <property type="term" value="F:flavin adenine dinucleotide binding"/>
    <property type="evidence" value="ECO:0007669"/>
    <property type="project" value="InterPro"/>
</dbReference>
<dbReference type="PANTHER" id="PTHR42877">
    <property type="entry name" value="L-ORNITHINE N(5)-MONOOXYGENASE-RELATED"/>
    <property type="match status" value="1"/>
</dbReference>
<evidence type="ECO:0000256" key="2">
    <source>
        <dbReference type="ARBA" id="ARBA00022630"/>
    </source>
</evidence>
<dbReference type="Gene3D" id="3.50.50.60">
    <property type="entry name" value="FAD/NAD(P)-binding domain"/>
    <property type="match status" value="2"/>
</dbReference>
<dbReference type="InterPro" id="IPR036188">
    <property type="entry name" value="FAD/NAD-bd_sf"/>
</dbReference>
<dbReference type="AlphaFoldDB" id="A0A1E3R2S1"/>
<dbReference type="GO" id="GO:0050661">
    <property type="term" value="F:NADP binding"/>
    <property type="evidence" value="ECO:0007669"/>
    <property type="project" value="InterPro"/>
</dbReference>
<dbReference type="RefSeq" id="WP_069408200.1">
    <property type="nucleotide sequence ID" value="NZ_MIGZ01000313.1"/>
</dbReference>
<evidence type="ECO:0000256" key="1">
    <source>
        <dbReference type="ARBA" id="ARBA00010139"/>
    </source>
</evidence>
<comment type="caution">
    <text evidence="5">The sequence shown here is derived from an EMBL/GenBank/DDBJ whole genome shotgun (WGS) entry which is preliminary data.</text>
</comment>
<evidence type="ECO:0000313" key="6">
    <source>
        <dbReference type="Proteomes" id="UP000094243"/>
    </source>
</evidence>
<dbReference type="Proteomes" id="UP000094243">
    <property type="component" value="Unassembled WGS sequence"/>
</dbReference>
<keyword evidence="6" id="KW-1185">Reference proteome</keyword>
<dbReference type="PANTHER" id="PTHR42877:SF4">
    <property type="entry name" value="FAD_NAD(P)-BINDING DOMAIN-CONTAINING PROTEIN-RELATED"/>
    <property type="match status" value="1"/>
</dbReference>
<keyword evidence="4" id="KW-0560">Oxidoreductase</keyword>
<dbReference type="PRINTS" id="PR00368">
    <property type="entry name" value="FADPNR"/>
</dbReference>
<protein>
    <submittedName>
        <fullName evidence="5">Cyclohexanone monooxygenase</fullName>
    </submittedName>
</protein>
<evidence type="ECO:0000256" key="4">
    <source>
        <dbReference type="ARBA" id="ARBA00023002"/>
    </source>
</evidence>
<accession>A0A1E3R2S1</accession>
<dbReference type="InterPro" id="IPR051209">
    <property type="entry name" value="FAD-bind_Monooxygenase_sf"/>
</dbReference>
<reference evidence="6" key="1">
    <citation type="submission" date="2016-09" db="EMBL/GenBank/DDBJ databases">
        <authorList>
            <person name="Greninger A.L."/>
            <person name="Jerome K.R."/>
            <person name="Mcnair B."/>
            <person name="Wallis C."/>
            <person name="Fang F."/>
        </authorList>
    </citation>
    <scope>NUCLEOTIDE SEQUENCE [LARGE SCALE GENOMIC DNA]</scope>
    <source>
        <strain evidence="6">M7</strain>
    </source>
</reference>
<dbReference type="GO" id="GO:0004499">
    <property type="term" value="F:N,N-dimethylaniline monooxygenase activity"/>
    <property type="evidence" value="ECO:0007669"/>
    <property type="project" value="InterPro"/>
</dbReference>